<dbReference type="AlphaFoldDB" id="A0AAW4NRX9"/>
<evidence type="ECO:0000313" key="1">
    <source>
        <dbReference type="EMBL" id="MBW4864558.1"/>
    </source>
</evidence>
<dbReference type="InterPro" id="IPR041492">
    <property type="entry name" value="HAD_2"/>
</dbReference>
<dbReference type="InterPro" id="IPR006439">
    <property type="entry name" value="HAD-SF_hydro_IA"/>
</dbReference>
<reference evidence="1" key="1">
    <citation type="submission" date="2021-07" db="EMBL/GenBank/DDBJ databases">
        <title>Genomic diversity and antimicrobial resistance of Prevotella spp. isolated from chronic lung disease airways.</title>
        <authorList>
            <person name="Webb K.A."/>
            <person name="Olagoke O.S."/>
            <person name="Baird T."/>
            <person name="Neill J."/>
            <person name="Pham A."/>
            <person name="Wells T.J."/>
            <person name="Ramsay K.A."/>
            <person name="Bell S.C."/>
            <person name="Sarovich D.S."/>
            <person name="Price E.P."/>
        </authorList>
    </citation>
    <scope>NUCLEOTIDE SEQUENCE</scope>
    <source>
        <strain evidence="1">SCHI0047.S.3</strain>
    </source>
</reference>
<dbReference type="EMBL" id="JAHXRF010000001">
    <property type="protein sequence ID" value="MBW4864558.1"/>
    <property type="molecule type" value="Genomic_DNA"/>
</dbReference>
<dbReference type="Pfam" id="PF13419">
    <property type="entry name" value="HAD_2"/>
    <property type="match status" value="1"/>
</dbReference>
<dbReference type="SFLD" id="SFLDG01129">
    <property type="entry name" value="C1.5:_HAD__Beta-PGM__Phosphata"/>
    <property type="match status" value="1"/>
</dbReference>
<evidence type="ECO:0000313" key="2">
    <source>
        <dbReference type="Proteomes" id="UP001196873"/>
    </source>
</evidence>
<comment type="caution">
    <text evidence="1">The sequence shown here is derived from an EMBL/GenBank/DDBJ whole genome shotgun (WGS) entry which is preliminary data.</text>
</comment>
<dbReference type="PANTHER" id="PTHR43481:SF4">
    <property type="entry name" value="GLYCEROL-1-PHOSPHATE PHOSPHOHYDROLASE 1-RELATED"/>
    <property type="match status" value="1"/>
</dbReference>
<name>A0AAW4NRX9_9BACT</name>
<dbReference type="PANTHER" id="PTHR43481">
    <property type="entry name" value="FRUCTOSE-1-PHOSPHATE PHOSPHATASE"/>
    <property type="match status" value="1"/>
</dbReference>
<organism evidence="1 2">
    <name type="scientific">Segatella salivae</name>
    <dbReference type="NCBI Taxonomy" id="228604"/>
    <lineage>
        <taxon>Bacteria</taxon>
        <taxon>Pseudomonadati</taxon>
        <taxon>Bacteroidota</taxon>
        <taxon>Bacteroidia</taxon>
        <taxon>Bacteroidales</taxon>
        <taxon>Prevotellaceae</taxon>
        <taxon>Segatella</taxon>
    </lineage>
</organism>
<dbReference type="SFLD" id="SFLDS00003">
    <property type="entry name" value="Haloacid_Dehalogenase"/>
    <property type="match status" value="1"/>
</dbReference>
<dbReference type="RefSeq" id="WP_219427146.1">
    <property type="nucleotide sequence ID" value="NZ_JAHXRD010000001.1"/>
</dbReference>
<dbReference type="InterPro" id="IPR051806">
    <property type="entry name" value="HAD-like_SPP"/>
</dbReference>
<gene>
    <name evidence="1" type="ORF">KZY68_00700</name>
</gene>
<dbReference type="NCBIfam" id="TIGR01509">
    <property type="entry name" value="HAD-SF-IA-v3"/>
    <property type="match status" value="1"/>
</dbReference>
<protein>
    <submittedName>
        <fullName evidence="1">HAD family hydrolase</fullName>
    </submittedName>
</protein>
<accession>A0AAW4NRX9</accession>
<keyword evidence="1" id="KW-0378">Hydrolase</keyword>
<dbReference type="GO" id="GO:0050308">
    <property type="term" value="F:sugar-phosphatase activity"/>
    <property type="evidence" value="ECO:0007669"/>
    <property type="project" value="TreeGrafter"/>
</dbReference>
<dbReference type="CDD" id="cd07505">
    <property type="entry name" value="HAD_BPGM-like"/>
    <property type="match status" value="1"/>
</dbReference>
<sequence length="217" mass="24705">MVRELKAALFDLDGVVFNTEPQYTIFWKSQFKMYHPELPGIENQIKGMTLVEIYDKYFVGRLEEQSKITAKLNEFEVNMRFEFIEGFVDFVTDLRNHGVKTAVVTSSNRQKMENVYAKVPTFKNLFDCILTSEDFTEGKPNPAPYLKGAEVFGLIPSQCVGFEDSFNGLKAVRGAGEFTVGLSTTNPETAIRAYADIVISNYVGCNYQWLNVEFNKH</sequence>
<proteinExistence type="predicted"/>
<dbReference type="Proteomes" id="UP001196873">
    <property type="component" value="Unassembled WGS sequence"/>
</dbReference>